<evidence type="ECO:0000256" key="12">
    <source>
        <dbReference type="NCBIfam" id="TIGR01064"/>
    </source>
</evidence>
<dbReference type="Proteomes" id="UP000219522">
    <property type="component" value="Unassembled WGS sequence"/>
</dbReference>
<dbReference type="InterPro" id="IPR025286">
    <property type="entry name" value="MOFRL_assoc_dom"/>
</dbReference>
<dbReference type="InterPro" id="IPR036918">
    <property type="entry name" value="Pyrv_Knase_C_sf"/>
</dbReference>
<feature type="domain" description="MOFRL-associated" evidence="17">
    <location>
        <begin position="25"/>
        <end position="245"/>
    </location>
</feature>
<dbReference type="InterPro" id="IPR015793">
    <property type="entry name" value="Pyrv_Knase_brl"/>
</dbReference>
<dbReference type="SUPFAM" id="SSF82544">
    <property type="entry name" value="GckA/TtuD-like"/>
    <property type="match status" value="1"/>
</dbReference>
<keyword evidence="19" id="KW-1185">Reference proteome</keyword>
<dbReference type="NCBIfam" id="TIGR01064">
    <property type="entry name" value="pyruv_kin"/>
    <property type="match status" value="1"/>
</dbReference>
<dbReference type="Gene3D" id="3.40.1380.20">
    <property type="entry name" value="Pyruvate kinase, C-terminal domain"/>
    <property type="match status" value="1"/>
</dbReference>
<dbReference type="UniPathway" id="UPA00109">
    <property type="reaction ID" value="UER00188"/>
</dbReference>
<dbReference type="InterPro" id="IPR037035">
    <property type="entry name" value="GK-like_C_sf"/>
</dbReference>
<dbReference type="InterPro" id="IPR001697">
    <property type="entry name" value="Pyr_Knase"/>
</dbReference>
<protein>
    <recommendedName>
        <fullName evidence="3 12">Pyruvate kinase</fullName>
        <ecNumber evidence="3 12">2.7.1.40</ecNumber>
    </recommendedName>
</protein>
<dbReference type="GO" id="GO:0005524">
    <property type="term" value="F:ATP binding"/>
    <property type="evidence" value="ECO:0007669"/>
    <property type="project" value="UniProtKB-KW"/>
</dbReference>
<evidence type="ECO:0000256" key="2">
    <source>
        <dbReference type="ARBA" id="ARBA00008663"/>
    </source>
</evidence>
<evidence type="ECO:0000256" key="9">
    <source>
        <dbReference type="ARBA" id="ARBA00022842"/>
    </source>
</evidence>
<dbReference type="PANTHER" id="PTHR11817">
    <property type="entry name" value="PYRUVATE KINASE"/>
    <property type="match status" value="1"/>
</dbReference>
<evidence type="ECO:0000256" key="7">
    <source>
        <dbReference type="ARBA" id="ARBA00022777"/>
    </source>
</evidence>
<feature type="domain" description="Pyruvate kinase C-terminal" evidence="15">
    <location>
        <begin position="782"/>
        <end position="894"/>
    </location>
</feature>
<comment type="pathway">
    <text evidence="1 13">Carbohydrate degradation; glycolysis; pyruvate from D-glyceraldehyde 3-phosphate: step 5/5.</text>
</comment>
<evidence type="ECO:0000256" key="5">
    <source>
        <dbReference type="ARBA" id="ARBA00022723"/>
    </source>
</evidence>
<dbReference type="InterPro" id="IPR038614">
    <property type="entry name" value="GK_N_sf"/>
</dbReference>
<accession>A0A7Z7I3G1</accession>
<evidence type="ECO:0000259" key="14">
    <source>
        <dbReference type="Pfam" id="PF00224"/>
    </source>
</evidence>
<evidence type="ECO:0000259" key="15">
    <source>
        <dbReference type="Pfam" id="PF02887"/>
    </source>
</evidence>
<dbReference type="Gene3D" id="2.40.33.10">
    <property type="entry name" value="PK beta-barrel domain-like"/>
    <property type="match status" value="1"/>
</dbReference>
<dbReference type="NCBIfam" id="NF004978">
    <property type="entry name" value="PRK06354.1"/>
    <property type="match status" value="1"/>
</dbReference>
<dbReference type="SUPFAM" id="SSF51621">
    <property type="entry name" value="Phosphoenolpyruvate/pyruvate domain"/>
    <property type="match status" value="1"/>
</dbReference>
<evidence type="ECO:0000313" key="19">
    <source>
        <dbReference type="Proteomes" id="UP000219522"/>
    </source>
</evidence>
<dbReference type="InterPro" id="IPR015795">
    <property type="entry name" value="Pyrv_Knase_C"/>
</dbReference>
<dbReference type="GO" id="GO:0000287">
    <property type="term" value="F:magnesium ion binding"/>
    <property type="evidence" value="ECO:0007669"/>
    <property type="project" value="UniProtKB-UniRule"/>
</dbReference>
<dbReference type="AlphaFoldDB" id="A0A7Z7I3G1"/>
<evidence type="ECO:0000313" key="18">
    <source>
        <dbReference type="EMBL" id="SOE55319.1"/>
    </source>
</evidence>
<dbReference type="InterPro" id="IPR040442">
    <property type="entry name" value="Pyrv_kinase-like_dom_sf"/>
</dbReference>
<dbReference type="Pfam" id="PF05161">
    <property type="entry name" value="MOFRL"/>
    <property type="match status" value="1"/>
</dbReference>
<evidence type="ECO:0000256" key="4">
    <source>
        <dbReference type="ARBA" id="ARBA00022679"/>
    </source>
</evidence>
<keyword evidence="6" id="KW-0547">Nucleotide-binding</keyword>
<dbReference type="FunFam" id="3.40.50.10180:FF:000001">
    <property type="entry name" value="Glycerate kinase"/>
    <property type="match status" value="1"/>
</dbReference>
<sequence length="898" mass="95717">MKDSISSSPSSNVSASGELDADRLMKRMFNAAIAIAQPSLRVPDFLPARPRGRLIVIGAGTASAAMAKAVEDHWDGPLEGIVVTRYGYAVPCERIEIIEAAHPVPDEAGLTAAKRMLQRVSGLSADDLVLCLISGGGSSLLPLPAEGLTLQDKQDINQALLASGATISEMNCVRRHLSAIKGGRLAAACYPARVVNLIISDVPADSAADIASGPTVPDPTSCADALAVLKRYEIKVSSSVVALLESGQTETIKPDDPRLPHIETHLIATPQLALEAAAHEARAAGIEAHILGDSIEGEARDVGAVMAGIAKQVHRRGQPFEAPCVLLSGGETTVTIHGNGRGGRNVEFLLSLGVALNGESEVFALAGDTDGVDRQEEIAGALLRPDTLLRARELGIRPTAADAHQRERFPCHFYCRSARQSKEQLKMRRNRNAKIVATLGPASTSRETIEALFNAGADVFRLNFSHGTHEDHQLRLKIIRSIEKDAGRPIGVLLDLQGPKLRIGTFANGPIKLEKGAKFRLDLDASTPGDIHRVALPHPEIFAALKAQTNLLLDDGRVQLRVERCGPDFAETFVVVGGPLSERKGVNVPDVVLPLSAMTDKDRRDLEFGLTLGIDWLALSFVQRVEDIREVREIVGDRIGIVAKLEKPAAIGSLDAIVDEADAVMVARGDLGVEMPSEQVPAIQKRIVRACRKAGKPVIVATQMLESMVTAPVPTRAEASDVATAIYDGADAVMLSAESASGKYPVEAVRTMDLIITQTESDPYYREVITTSHAAPRANTADAIGYAMRHVTSLLNAVATVAYTSSGYSALRMARERPAAPIIGMTPREATARRLALAWGVHPVLCDEVIDLLEVSELACATVRDEGFGETGQTVVISAGMPFGSPGTTNLLRIAQIQ</sequence>
<dbReference type="InterPro" id="IPR007835">
    <property type="entry name" value="MOFRL"/>
</dbReference>
<evidence type="ECO:0000256" key="8">
    <source>
        <dbReference type="ARBA" id="ARBA00022840"/>
    </source>
</evidence>
<reference evidence="18 19" key="1">
    <citation type="submission" date="2017-09" db="EMBL/GenBank/DDBJ databases">
        <authorList>
            <person name="Varghese N."/>
            <person name="Submissions S."/>
        </authorList>
    </citation>
    <scope>NUCLEOTIDE SEQUENCE [LARGE SCALE GENOMIC DNA]</scope>
    <source>
        <strain evidence="18 19">OK806</strain>
    </source>
</reference>
<dbReference type="PRINTS" id="PR01050">
    <property type="entry name" value="PYRUVTKNASE"/>
</dbReference>
<dbReference type="Pfam" id="PF00224">
    <property type="entry name" value="PK"/>
    <property type="match status" value="1"/>
</dbReference>
<keyword evidence="11 18" id="KW-0670">Pyruvate</keyword>
<evidence type="ECO:0000256" key="13">
    <source>
        <dbReference type="RuleBase" id="RU000504"/>
    </source>
</evidence>
<comment type="catalytic activity">
    <reaction evidence="13">
        <text>pyruvate + ATP = phosphoenolpyruvate + ADP + H(+)</text>
        <dbReference type="Rhea" id="RHEA:18157"/>
        <dbReference type="ChEBI" id="CHEBI:15361"/>
        <dbReference type="ChEBI" id="CHEBI:15378"/>
        <dbReference type="ChEBI" id="CHEBI:30616"/>
        <dbReference type="ChEBI" id="CHEBI:58702"/>
        <dbReference type="ChEBI" id="CHEBI:456216"/>
        <dbReference type="EC" id="2.7.1.40"/>
    </reaction>
</comment>
<name>A0A7Z7I3G1_9BURK</name>
<dbReference type="EMBL" id="OCSU01000001">
    <property type="protein sequence ID" value="SOE55319.1"/>
    <property type="molecule type" value="Genomic_DNA"/>
</dbReference>
<evidence type="ECO:0000256" key="10">
    <source>
        <dbReference type="ARBA" id="ARBA00023152"/>
    </source>
</evidence>
<evidence type="ECO:0000256" key="1">
    <source>
        <dbReference type="ARBA" id="ARBA00004997"/>
    </source>
</evidence>
<dbReference type="Gene3D" id="3.40.50.10180">
    <property type="entry name" value="Glycerate kinase, MOFRL-like N-terminal domain"/>
    <property type="match status" value="1"/>
</dbReference>
<evidence type="ECO:0000259" key="17">
    <source>
        <dbReference type="Pfam" id="PF13660"/>
    </source>
</evidence>
<organism evidence="18 19">
    <name type="scientific">Caballeronia arationis</name>
    <dbReference type="NCBI Taxonomy" id="1777142"/>
    <lineage>
        <taxon>Bacteria</taxon>
        <taxon>Pseudomonadati</taxon>
        <taxon>Pseudomonadota</taxon>
        <taxon>Betaproteobacteria</taxon>
        <taxon>Burkholderiales</taxon>
        <taxon>Burkholderiaceae</taxon>
        <taxon>Caballeronia</taxon>
    </lineage>
</organism>
<keyword evidence="5" id="KW-0479">Metal-binding</keyword>
<evidence type="ECO:0000256" key="6">
    <source>
        <dbReference type="ARBA" id="ARBA00022741"/>
    </source>
</evidence>
<feature type="domain" description="Pyruvate kinase barrel" evidence="14">
    <location>
        <begin position="431"/>
        <end position="749"/>
    </location>
</feature>
<dbReference type="InterPro" id="IPR015806">
    <property type="entry name" value="Pyrv_Knase_insert_dom_sf"/>
</dbReference>
<feature type="domain" description="MOFRL" evidence="16">
    <location>
        <begin position="324"/>
        <end position="401"/>
    </location>
</feature>
<comment type="caution">
    <text evidence="18">The sequence shown here is derived from an EMBL/GenBank/DDBJ whole genome shotgun (WGS) entry which is preliminary data.</text>
</comment>
<keyword evidence="4 13" id="KW-0808">Transferase</keyword>
<keyword evidence="7 13" id="KW-0418">Kinase</keyword>
<keyword evidence="10 13" id="KW-0324">Glycolysis</keyword>
<evidence type="ECO:0000259" key="16">
    <source>
        <dbReference type="Pfam" id="PF05161"/>
    </source>
</evidence>
<dbReference type="Gene3D" id="3.20.20.60">
    <property type="entry name" value="Phosphoenolpyruvate-binding domains"/>
    <property type="match status" value="1"/>
</dbReference>
<dbReference type="SUPFAM" id="SSF50800">
    <property type="entry name" value="PK beta-barrel domain-like"/>
    <property type="match status" value="1"/>
</dbReference>
<dbReference type="GO" id="GO:0016301">
    <property type="term" value="F:kinase activity"/>
    <property type="evidence" value="ECO:0007669"/>
    <property type="project" value="UniProtKB-KW"/>
</dbReference>
<dbReference type="EC" id="2.7.1.40" evidence="3 12"/>
<dbReference type="FunFam" id="2.40.33.10:FF:000001">
    <property type="entry name" value="Pyruvate kinase"/>
    <property type="match status" value="1"/>
</dbReference>
<dbReference type="GO" id="GO:0030955">
    <property type="term" value="F:potassium ion binding"/>
    <property type="evidence" value="ECO:0007669"/>
    <property type="project" value="UniProtKB-UniRule"/>
</dbReference>
<dbReference type="InterPro" id="IPR015813">
    <property type="entry name" value="Pyrv/PenolPyrv_kinase-like_dom"/>
</dbReference>
<dbReference type="GO" id="GO:0004743">
    <property type="term" value="F:pyruvate kinase activity"/>
    <property type="evidence" value="ECO:0007669"/>
    <property type="project" value="UniProtKB-UniRule"/>
</dbReference>
<gene>
    <name evidence="18" type="ORF">SAMN05446927_0995</name>
</gene>
<keyword evidence="9 13" id="KW-0460">Magnesium</keyword>
<dbReference type="Gene3D" id="3.40.1480.10">
    <property type="entry name" value="MOFRL domain"/>
    <property type="match status" value="1"/>
</dbReference>
<proteinExistence type="inferred from homology"/>
<dbReference type="InterPro" id="IPR011037">
    <property type="entry name" value="Pyrv_Knase-like_insert_dom_sf"/>
</dbReference>
<dbReference type="Pfam" id="PF02887">
    <property type="entry name" value="PK_C"/>
    <property type="match status" value="1"/>
</dbReference>
<dbReference type="Pfam" id="PF13660">
    <property type="entry name" value="DUF4147"/>
    <property type="match status" value="1"/>
</dbReference>
<comment type="similarity">
    <text evidence="2 13">Belongs to the pyruvate kinase family.</text>
</comment>
<dbReference type="NCBIfam" id="NF004886">
    <property type="entry name" value="PRK06247.1"/>
    <property type="match status" value="1"/>
</dbReference>
<dbReference type="SUPFAM" id="SSF52935">
    <property type="entry name" value="PK C-terminal domain-like"/>
    <property type="match status" value="1"/>
</dbReference>
<dbReference type="NCBIfam" id="NF004491">
    <property type="entry name" value="PRK05826.1"/>
    <property type="match status" value="1"/>
</dbReference>
<evidence type="ECO:0000256" key="11">
    <source>
        <dbReference type="ARBA" id="ARBA00023317"/>
    </source>
</evidence>
<keyword evidence="8" id="KW-0067">ATP-binding</keyword>
<evidence type="ECO:0000256" key="3">
    <source>
        <dbReference type="ARBA" id="ARBA00012142"/>
    </source>
</evidence>